<dbReference type="PANTHER" id="PTHR13932">
    <property type="entry name" value="COPROPORPHYRINIGEN III OXIDASE"/>
    <property type="match status" value="1"/>
</dbReference>
<dbReference type="SUPFAM" id="SSF102114">
    <property type="entry name" value="Radical SAM enzymes"/>
    <property type="match status" value="1"/>
</dbReference>
<dbReference type="Pfam" id="PF04055">
    <property type="entry name" value="Radical_SAM"/>
    <property type="match status" value="1"/>
</dbReference>
<keyword evidence="2" id="KW-0963">Cytoplasm</keyword>
<organism evidence="5 6">
    <name type="scientific">Amorphus orientalis</name>
    <dbReference type="NCBI Taxonomy" id="649198"/>
    <lineage>
        <taxon>Bacteria</taxon>
        <taxon>Pseudomonadati</taxon>
        <taxon>Pseudomonadota</taxon>
        <taxon>Alphaproteobacteria</taxon>
        <taxon>Hyphomicrobiales</taxon>
        <taxon>Amorphaceae</taxon>
        <taxon>Amorphus</taxon>
    </lineage>
</organism>
<dbReference type="InterPro" id="IPR034505">
    <property type="entry name" value="Coproporphyrinogen-III_oxidase"/>
</dbReference>
<comment type="similarity">
    <text evidence="1">Belongs to the anaerobic coproporphyrinogen-III oxidase family. HemW subfamily.</text>
</comment>
<dbReference type="CDD" id="cd01335">
    <property type="entry name" value="Radical_SAM"/>
    <property type="match status" value="1"/>
</dbReference>
<evidence type="ECO:0000313" key="6">
    <source>
        <dbReference type="Proteomes" id="UP001229244"/>
    </source>
</evidence>
<evidence type="ECO:0000313" key="5">
    <source>
        <dbReference type="EMBL" id="MDQ0313715.1"/>
    </source>
</evidence>
<dbReference type="GO" id="GO:0051539">
    <property type="term" value="F:4 iron, 4 sulfur cluster binding"/>
    <property type="evidence" value="ECO:0007669"/>
    <property type="project" value="UniProtKB-UniRule"/>
</dbReference>
<dbReference type="PROSITE" id="PS51918">
    <property type="entry name" value="RADICAL_SAM"/>
    <property type="match status" value="1"/>
</dbReference>
<dbReference type="SFLD" id="SFLDS00029">
    <property type="entry name" value="Radical_SAM"/>
    <property type="match status" value="1"/>
</dbReference>
<comment type="subcellular location">
    <subcellularLocation>
        <location evidence="2">Cytoplasm</location>
    </subcellularLocation>
</comment>
<evidence type="ECO:0000256" key="1">
    <source>
        <dbReference type="ARBA" id="ARBA00006100"/>
    </source>
</evidence>
<dbReference type="GO" id="GO:0006779">
    <property type="term" value="P:porphyrin-containing compound biosynthetic process"/>
    <property type="evidence" value="ECO:0007669"/>
    <property type="project" value="InterPro"/>
</dbReference>
<gene>
    <name evidence="5" type="ORF">J2S73_000152</name>
</gene>
<dbReference type="SFLD" id="SFLDG01065">
    <property type="entry name" value="anaerobic_coproporphyrinogen-I"/>
    <property type="match status" value="1"/>
</dbReference>
<evidence type="ECO:0000256" key="3">
    <source>
        <dbReference type="SAM" id="MobiDB-lite"/>
    </source>
</evidence>
<dbReference type="InterPro" id="IPR007197">
    <property type="entry name" value="rSAM"/>
</dbReference>
<keyword evidence="2" id="KW-0411">Iron-sulfur</keyword>
<keyword evidence="2" id="KW-0408">Iron</keyword>
<dbReference type="Gene3D" id="3.30.750.200">
    <property type="match status" value="1"/>
</dbReference>
<proteinExistence type="inferred from homology"/>
<reference evidence="5" key="1">
    <citation type="submission" date="2023-07" db="EMBL/GenBank/DDBJ databases">
        <title>Genomic Encyclopedia of Type Strains, Phase IV (KMG-IV): sequencing the most valuable type-strain genomes for metagenomic binning, comparative biology and taxonomic classification.</title>
        <authorList>
            <person name="Goeker M."/>
        </authorList>
    </citation>
    <scope>NUCLEOTIDE SEQUENCE</scope>
    <source>
        <strain evidence="5">DSM 21202</strain>
    </source>
</reference>
<dbReference type="EMBL" id="JAUSUL010000001">
    <property type="protein sequence ID" value="MDQ0313715.1"/>
    <property type="molecule type" value="Genomic_DNA"/>
</dbReference>
<dbReference type="SMART" id="SM00729">
    <property type="entry name" value="Elp3"/>
    <property type="match status" value="1"/>
</dbReference>
<keyword evidence="5" id="KW-0560">Oxidoreductase</keyword>
<dbReference type="InterPro" id="IPR058240">
    <property type="entry name" value="rSAM_sf"/>
</dbReference>
<dbReference type="GO" id="GO:0046872">
    <property type="term" value="F:metal ion binding"/>
    <property type="evidence" value="ECO:0007669"/>
    <property type="project" value="UniProtKB-UniRule"/>
</dbReference>
<dbReference type="InterPro" id="IPR010723">
    <property type="entry name" value="HemN_C"/>
</dbReference>
<dbReference type="InterPro" id="IPR004559">
    <property type="entry name" value="HemW-like"/>
</dbReference>
<evidence type="ECO:0000256" key="2">
    <source>
        <dbReference type="RuleBase" id="RU364116"/>
    </source>
</evidence>
<keyword evidence="6" id="KW-1185">Reference proteome</keyword>
<dbReference type="RefSeq" id="WP_306883512.1">
    <property type="nucleotide sequence ID" value="NZ_JAUSUL010000001.1"/>
</dbReference>
<keyword evidence="2" id="KW-0349">Heme</keyword>
<feature type="domain" description="Radical SAM core" evidence="4">
    <location>
        <begin position="9"/>
        <end position="242"/>
    </location>
</feature>
<accession>A0AAE3VKI8</accession>
<dbReference type="SFLD" id="SFLDF00288">
    <property type="entry name" value="HemN-like__clustered_with_nucl"/>
    <property type="match status" value="1"/>
</dbReference>
<protein>
    <recommendedName>
        <fullName evidence="2">Heme chaperone HemW</fullName>
    </recommendedName>
</protein>
<dbReference type="PANTHER" id="PTHR13932:SF5">
    <property type="entry name" value="RADICAL S-ADENOSYL METHIONINE DOMAIN-CONTAINING PROTEIN 1, MITOCHONDRIAL"/>
    <property type="match status" value="1"/>
</dbReference>
<feature type="region of interest" description="Disordered" evidence="3">
    <location>
        <begin position="399"/>
        <end position="422"/>
    </location>
</feature>
<evidence type="ECO:0000259" key="4">
    <source>
        <dbReference type="PROSITE" id="PS51918"/>
    </source>
</evidence>
<keyword evidence="2" id="KW-0949">S-adenosyl-L-methionine</keyword>
<sequence>MTEPSAQNAGDDGTLAIYVHWPFCAAKCPYCDFNSHVRHGGVDQARYAAALVRELETARVQTGAQTVTSVFFGGGTPSLMEPATVERVLEAIARLWPATDDCEISLEANPSSVEADRFAGYRDAGVNRVSLGVQSLRDTDLRFLGRLHDVAAARRAIDIARSTFDRMSCDLIYARPGQTVAAWESELDEMLAFSPDHLSLYQLTIEPETPFHRLHAAGKFVIPDDDRAADLFETTQIRCAAAGLPAYEVSNHARPGAECRHNLTYWRGGDYVGVGPGAHGRITVDGIRHATATALRPEDWLGAVEESGHGRVETTPLSDEERAEEFLVMGLRLGEGLDLARFRRRYGYEFDPKTLDLLEHEGLIRRPAGDRIAATGAGMLVLNSLIAELGSRTRLATEAPSGYAGSVAPSGPASQPALERTW</sequence>
<dbReference type="NCBIfam" id="TIGR00539">
    <property type="entry name" value="hemN_rel"/>
    <property type="match status" value="1"/>
</dbReference>
<dbReference type="SFLD" id="SFLDF00562">
    <property type="entry name" value="HemN-like__clustered_with_heat"/>
    <property type="match status" value="1"/>
</dbReference>
<dbReference type="GO" id="GO:0004109">
    <property type="term" value="F:coproporphyrinogen oxidase activity"/>
    <property type="evidence" value="ECO:0007669"/>
    <property type="project" value="InterPro"/>
</dbReference>
<name>A0AAE3VKI8_9HYPH</name>
<comment type="function">
    <text evidence="2">Probably acts as a heme chaperone, transferring heme to an unknown acceptor. Binds one molecule of heme per monomer, possibly covalently. Binds 1 [4Fe-4S] cluster. The cluster is coordinated with 3 cysteines and an exchangeable S-adenosyl-L-methionine.</text>
</comment>
<keyword evidence="2" id="KW-0004">4Fe-4S</keyword>
<dbReference type="InterPro" id="IPR006638">
    <property type="entry name" value="Elp3/MiaA/NifB-like_rSAM"/>
</dbReference>
<dbReference type="AlphaFoldDB" id="A0AAE3VKI8"/>
<keyword evidence="2" id="KW-0143">Chaperone</keyword>
<keyword evidence="2" id="KW-0479">Metal-binding</keyword>
<dbReference type="Proteomes" id="UP001229244">
    <property type="component" value="Unassembled WGS sequence"/>
</dbReference>
<dbReference type="GO" id="GO:0005737">
    <property type="term" value="C:cytoplasm"/>
    <property type="evidence" value="ECO:0007669"/>
    <property type="project" value="UniProtKB-SubCell"/>
</dbReference>
<comment type="caution">
    <text evidence="5">The sequence shown here is derived from an EMBL/GenBank/DDBJ whole genome shotgun (WGS) entry which is preliminary data.</text>
</comment>
<dbReference type="Pfam" id="PF06969">
    <property type="entry name" value="HemN_C"/>
    <property type="match status" value="1"/>
</dbReference>